<dbReference type="InterPro" id="IPR018062">
    <property type="entry name" value="HTH_AraC-typ_CS"/>
</dbReference>
<feature type="domain" description="HTH araC/xylS-type" evidence="4">
    <location>
        <begin position="230"/>
        <end position="328"/>
    </location>
</feature>
<evidence type="ECO:0000256" key="2">
    <source>
        <dbReference type="ARBA" id="ARBA00023125"/>
    </source>
</evidence>
<proteinExistence type="predicted"/>
<dbReference type="Gene3D" id="1.10.10.60">
    <property type="entry name" value="Homeodomain-like"/>
    <property type="match status" value="2"/>
</dbReference>
<dbReference type="InterPro" id="IPR009057">
    <property type="entry name" value="Homeodomain-like_sf"/>
</dbReference>
<evidence type="ECO:0000313" key="6">
    <source>
        <dbReference type="Proteomes" id="UP000629098"/>
    </source>
</evidence>
<keyword evidence="1" id="KW-0805">Transcription regulation</keyword>
<evidence type="ECO:0000256" key="3">
    <source>
        <dbReference type="ARBA" id="ARBA00023163"/>
    </source>
</evidence>
<dbReference type="Pfam" id="PF12833">
    <property type="entry name" value="HTH_18"/>
    <property type="match status" value="1"/>
</dbReference>
<dbReference type="PRINTS" id="PR00032">
    <property type="entry name" value="HTHARAC"/>
</dbReference>
<dbReference type="GO" id="GO:0043565">
    <property type="term" value="F:sequence-specific DNA binding"/>
    <property type="evidence" value="ECO:0007669"/>
    <property type="project" value="InterPro"/>
</dbReference>
<organism evidence="5 6">
    <name type="scientific">Iningainema tapete BLCC-T55</name>
    <dbReference type="NCBI Taxonomy" id="2748662"/>
    <lineage>
        <taxon>Bacteria</taxon>
        <taxon>Bacillati</taxon>
        <taxon>Cyanobacteriota</taxon>
        <taxon>Cyanophyceae</taxon>
        <taxon>Nostocales</taxon>
        <taxon>Scytonemataceae</taxon>
        <taxon>Iningainema tapete</taxon>
    </lineage>
</organism>
<evidence type="ECO:0000313" key="5">
    <source>
        <dbReference type="EMBL" id="MBD2772326.1"/>
    </source>
</evidence>
<dbReference type="SMART" id="SM00342">
    <property type="entry name" value="HTH_ARAC"/>
    <property type="match status" value="1"/>
</dbReference>
<dbReference type="AlphaFoldDB" id="A0A8J6XK56"/>
<dbReference type="PANTHER" id="PTHR47893:SF1">
    <property type="entry name" value="REGULATORY PROTEIN PCHR"/>
    <property type="match status" value="1"/>
</dbReference>
<dbReference type="SUPFAM" id="SSF46689">
    <property type="entry name" value="Homeodomain-like"/>
    <property type="match status" value="2"/>
</dbReference>
<keyword evidence="3" id="KW-0804">Transcription</keyword>
<dbReference type="GO" id="GO:0003700">
    <property type="term" value="F:DNA-binding transcription factor activity"/>
    <property type="evidence" value="ECO:0007669"/>
    <property type="project" value="InterPro"/>
</dbReference>
<dbReference type="PANTHER" id="PTHR47893">
    <property type="entry name" value="REGULATORY PROTEIN PCHR"/>
    <property type="match status" value="1"/>
</dbReference>
<dbReference type="Proteomes" id="UP000629098">
    <property type="component" value="Unassembled WGS sequence"/>
</dbReference>
<dbReference type="EMBL" id="JACXAE010000037">
    <property type="protein sequence ID" value="MBD2772326.1"/>
    <property type="molecule type" value="Genomic_DNA"/>
</dbReference>
<gene>
    <name evidence="5" type="ORF">ICL16_09625</name>
</gene>
<accession>A0A8J6XK56</accession>
<reference evidence="5" key="1">
    <citation type="submission" date="2020-09" db="EMBL/GenBank/DDBJ databases">
        <title>Iningainema tapete sp. nov. (Scytonemataceae, Cyanobacteria) from greenhouses in central Florida (USA) produces two types of nodularin with biosynthetic potential for microcystin-LR and anabaenopeptins.</title>
        <authorList>
            <person name="Berthold D.E."/>
            <person name="Lefler F.W."/>
            <person name="Huang I.-S."/>
            <person name="Abdulla H."/>
            <person name="Zimba P.V."/>
            <person name="Laughinghouse H.D. IV."/>
        </authorList>
    </citation>
    <scope>NUCLEOTIDE SEQUENCE</scope>
    <source>
        <strain evidence="5">BLCCT55</strain>
    </source>
</reference>
<dbReference type="InterPro" id="IPR018060">
    <property type="entry name" value="HTH_AraC"/>
</dbReference>
<protein>
    <submittedName>
        <fullName evidence="5">Helix-turn-helix transcriptional regulator</fullName>
    </submittedName>
</protein>
<sequence length="332" mass="38214">MTITISQQAHEELFQEVDRTQHNDPDDQLDVTCKFPQTLGEGYHRRIELRQGLLLEIESCQRPDNLIIQSIDHPHPLEFWFMLSGQWRESSPWAVSETEAGQYGFWSSGMAVGGENEFAQGRQLFVNVHLEPELLQSFIGNSSGELPLALQHLVRSPDQPLQFRSNLITPMMQYNVQQILHCPYQGIIKRAYLEGKVLELLALLLEQEAEIQMGCRTPKPLKPGTKERILYARDLLLQQLDNPPSTVELARLVKLNEYALKRGFKQVFGKPVFAYLHDYRLDVARQLLETGEIKVSEVAQKIGFASRNHFAAAFRKKFGINPKEYSMQRKHF</sequence>
<dbReference type="PROSITE" id="PS01124">
    <property type="entry name" value="HTH_ARAC_FAMILY_2"/>
    <property type="match status" value="1"/>
</dbReference>
<dbReference type="PROSITE" id="PS00041">
    <property type="entry name" value="HTH_ARAC_FAMILY_1"/>
    <property type="match status" value="1"/>
</dbReference>
<keyword evidence="2" id="KW-0238">DNA-binding</keyword>
<dbReference type="InterPro" id="IPR020449">
    <property type="entry name" value="Tscrpt_reg_AraC-type_HTH"/>
</dbReference>
<keyword evidence="6" id="KW-1185">Reference proteome</keyword>
<comment type="caution">
    <text evidence="5">The sequence shown here is derived from an EMBL/GenBank/DDBJ whole genome shotgun (WGS) entry which is preliminary data.</text>
</comment>
<name>A0A8J6XK56_9CYAN</name>
<evidence type="ECO:0000259" key="4">
    <source>
        <dbReference type="PROSITE" id="PS01124"/>
    </source>
</evidence>
<evidence type="ECO:0000256" key="1">
    <source>
        <dbReference type="ARBA" id="ARBA00023015"/>
    </source>
</evidence>
<dbReference type="RefSeq" id="WP_190826754.1">
    <property type="nucleotide sequence ID" value="NZ_CAWPPI010000037.1"/>
</dbReference>
<dbReference type="InterPro" id="IPR053142">
    <property type="entry name" value="PchR_regulatory_protein"/>
</dbReference>